<dbReference type="GO" id="GO:0042742">
    <property type="term" value="P:defense response to bacterium"/>
    <property type="evidence" value="ECO:0007669"/>
    <property type="project" value="UniProtKB-KW"/>
</dbReference>
<dbReference type="InterPro" id="IPR002901">
    <property type="entry name" value="MGlyc_endo_b_GlcNAc-like_dom"/>
</dbReference>
<evidence type="ECO:0000256" key="2">
    <source>
        <dbReference type="ARBA" id="ARBA00022638"/>
    </source>
</evidence>
<evidence type="ECO:0000259" key="5">
    <source>
        <dbReference type="PROSITE" id="PS51782"/>
    </source>
</evidence>
<evidence type="ECO:0000256" key="4">
    <source>
        <dbReference type="ARBA" id="ARBA00032108"/>
    </source>
</evidence>
<dbReference type="SMART" id="SM00047">
    <property type="entry name" value="LYZ2"/>
    <property type="match status" value="1"/>
</dbReference>
<accession>A0A162DMW0</accession>
<keyword evidence="2" id="KW-0081">Bacteriolytic enzyme</keyword>
<name>A0A162DMW0_9FLAO</name>
<proteinExistence type="predicted"/>
<dbReference type="AlphaFoldDB" id="A0A162DMW0"/>
<dbReference type="PANTHER" id="PTHR33308:SF9">
    <property type="entry name" value="PEPTIDOGLYCAN HYDROLASE FLGJ"/>
    <property type="match status" value="1"/>
</dbReference>
<reference evidence="6 7" key="1">
    <citation type="submission" date="2016-01" db="EMBL/GenBank/DDBJ databases">
        <title>The draft genome sequence of Aquimarina sp. RZW4-3-2.</title>
        <authorList>
            <person name="Wang Y."/>
        </authorList>
    </citation>
    <scope>NUCLEOTIDE SEQUENCE [LARGE SCALE GENOMIC DNA]</scope>
    <source>
        <strain evidence="6 7">RZW4-3-2</strain>
    </source>
</reference>
<dbReference type="InterPro" id="IPR051056">
    <property type="entry name" value="Glycosyl_Hydrolase_73"/>
</dbReference>
<dbReference type="SUPFAM" id="SSF54106">
    <property type="entry name" value="LysM domain"/>
    <property type="match status" value="1"/>
</dbReference>
<dbReference type="InterPro" id="IPR036779">
    <property type="entry name" value="LysM_dom_sf"/>
</dbReference>
<protein>
    <recommendedName>
        <fullName evidence="4">Peptidoglycan hydrolase</fullName>
    </recommendedName>
</protein>
<dbReference type="RefSeq" id="WP_066307797.1">
    <property type="nucleotide sequence ID" value="NZ_LQRT01000001.1"/>
</dbReference>
<dbReference type="PANTHER" id="PTHR33308">
    <property type="entry name" value="PEPTIDOGLYCAN HYDROLASE FLGJ"/>
    <property type="match status" value="1"/>
</dbReference>
<dbReference type="Proteomes" id="UP000076715">
    <property type="component" value="Unassembled WGS sequence"/>
</dbReference>
<dbReference type="Pfam" id="PF01832">
    <property type="entry name" value="Glucosaminidase"/>
    <property type="match status" value="1"/>
</dbReference>
<keyword evidence="3" id="KW-0378">Hydrolase</keyword>
<sequence>MRKFISLVCVTVFLISCGGNKKVLTTSSKTKRATSKQTTVTKIERNTREIVKEETPTSVKRPPKAALPYKERVRQYIFEFSEIAKSEMKTYGIPASITLAQGILESGAGYGDLTTRAKNHFGIKCHDWTGDRVYHDDDRLQECFRKYDQASDSFRDHSLFLKNRKRYARLFTFSKKDYKSWARGLREAGYATDKKYPQKLIAIIEQYRLYEFDNDVLGRKKRPKKEKITEAVVTTPQVSKPVISTISALTATTKKGEHEVINGDTLYSISRKYKISVEELKAFNKLVNNNIKVGQVLKVAKIIVDEEEEDFN</sequence>
<dbReference type="SMART" id="SM00257">
    <property type="entry name" value="LysM"/>
    <property type="match status" value="1"/>
</dbReference>
<dbReference type="PROSITE" id="PS51257">
    <property type="entry name" value="PROKAR_LIPOPROTEIN"/>
    <property type="match status" value="1"/>
</dbReference>
<organism evidence="6 7">
    <name type="scientific">Aquimarina aggregata</name>
    <dbReference type="NCBI Taxonomy" id="1642818"/>
    <lineage>
        <taxon>Bacteria</taxon>
        <taxon>Pseudomonadati</taxon>
        <taxon>Bacteroidota</taxon>
        <taxon>Flavobacteriia</taxon>
        <taxon>Flavobacteriales</taxon>
        <taxon>Flavobacteriaceae</taxon>
        <taxon>Aquimarina</taxon>
    </lineage>
</organism>
<keyword evidence="1" id="KW-0929">Antimicrobial</keyword>
<dbReference type="InterPro" id="IPR018392">
    <property type="entry name" value="LysM"/>
</dbReference>
<evidence type="ECO:0000313" key="7">
    <source>
        <dbReference type="Proteomes" id="UP000076715"/>
    </source>
</evidence>
<dbReference type="Pfam" id="PF01476">
    <property type="entry name" value="LysM"/>
    <property type="match status" value="1"/>
</dbReference>
<dbReference type="GO" id="GO:0031640">
    <property type="term" value="P:killing of cells of another organism"/>
    <property type="evidence" value="ECO:0007669"/>
    <property type="project" value="UniProtKB-KW"/>
</dbReference>
<dbReference type="STRING" id="1642818.AWE51_15460"/>
<feature type="domain" description="LysM" evidence="5">
    <location>
        <begin position="256"/>
        <end position="299"/>
    </location>
</feature>
<dbReference type="Gene3D" id="3.10.350.10">
    <property type="entry name" value="LysM domain"/>
    <property type="match status" value="1"/>
</dbReference>
<keyword evidence="7" id="KW-1185">Reference proteome</keyword>
<dbReference type="EMBL" id="LQRT01000001">
    <property type="protein sequence ID" value="KZS42768.1"/>
    <property type="molecule type" value="Genomic_DNA"/>
</dbReference>
<evidence type="ECO:0000256" key="3">
    <source>
        <dbReference type="ARBA" id="ARBA00022801"/>
    </source>
</evidence>
<evidence type="ECO:0000256" key="1">
    <source>
        <dbReference type="ARBA" id="ARBA00022529"/>
    </source>
</evidence>
<dbReference type="GO" id="GO:0004040">
    <property type="term" value="F:amidase activity"/>
    <property type="evidence" value="ECO:0007669"/>
    <property type="project" value="InterPro"/>
</dbReference>
<evidence type="ECO:0000313" key="6">
    <source>
        <dbReference type="EMBL" id="KZS42768.1"/>
    </source>
</evidence>
<dbReference type="OrthoDB" id="977752at2"/>
<comment type="caution">
    <text evidence="6">The sequence shown here is derived from an EMBL/GenBank/DDBJ whole genome shotgun (WGS) entry which is preliminary data.</text>
</comment>
<gene>
    <name evidence="6" type="ORF">AWE51_15460</name>
</gene>
<dbReference type="Gene3D" id="1.10.530.10">
    <property type="match status" value="1"/>
</dbReference>
<dbReference type="PROSITE" id="PS51782">
    <property type="entry name" value="LYSM"/>
    <property type="match status" value="1"/>
</dbReference>
<dbReference type="CDD" id="cd00118">
    <property type="entry name" value="LysM"/>
    <property type="match status" value="1"/>
</dbReference>